<feature type="signal peptide" evidence="1">
    <location>
        <begin position="1"/>
        <end position="35"/>
    </location>
</feature>
<name>A0ABY2IYB0_9MICO</name>
<reference evidence="2 3" key="1">
    <citation type="submission" date="2019-03" db="EMBL/GenBank/DDBJ databases">
        <title>Genomics of glacier-inhabiting Cryobacterium strains.</title>
        <authorList>
            <person name="Liu Q."/>
            <person name="Xin Y.-H."/>
        </authorList>
    </citation>
    <scope>NUCLEOTIDE SEQUENCE [LARGE SCALE GENOMIC DNA]</scope>
    <source>
        <strain evidence="2 3">TMT4-23</strain>
    </source>
</reference>
<organism evidence="2 3">
    <name type="scientific">Cryobacterium breve</name>
    <dbReference type="NCBI Taxonomy" id="1259258"/>
    <lineage>
        <taxon>Bacteria</taxon>
        <taxon>Bacillati</taxon>
        <taxon>Actinomycetota</taxon>
        <taxon>Actinomycetes</taxon>
        <taxon>Micrococcales</taxon>
        <taxon>Microbacteriaceae</taxon>
        <taxon>Cryobacterium</taxon>
    </lineage>
</organism>
<keyword evidence="1" id="KW-0732">Signal</keyword>
<dbReference type="EMBL" id="SOGJ01000023">
    <property type="protein sequence ID" value="TFC97506.1"/>
    <property type="molecule type" value="Genomic_DNA"/>
</dbReference>
<proteinExistence type="predicted"/>
<gene>
    <name evidence="2" type="ORF">E3O65_12060</name>
</gene>
<evidence type="ECO:0000313" key="2">
    <source>
        <dbReference type="EMBL" id="TFC97506.1"/>
    </source>
</evidence>
<feature type="chain" id="PRO_5047311181" evidence="1">
    <location>
        <begin position="36"/>
        <end position="308"/>
    </location>
</feature>
<accession>A0ABY2IYB0</accession>
<evidence type="ECO:0000313" key="3">
    <source>
        <dbReference type="Proteomes" id="UP000298355"/>
    </source>
</evidence>
<sequence length="308" mass="32736">MNSSQKTQVRRAGSTRRAALAAIACVPLATLIVSCAPNPATPSVRPMTVDSVFTDFAESIRGVVDTRTRARNSGPLGPGTIVVFDVIVKEDSTAQEMDATARQLTQWVRVNVQEDQEITVHVTLFASGNAVSLSTDDGANWARILVVDEAVRSDAVLHAWLRAPWLGDPRSADDDGRHLELVTTLSPGSLPSAAIAAGVEAYTTQFPPRLARATVIDSSMDGYSSGYETDDRSISVSIDALPPLETLSCVDDVDRDPGVRGYSLPLLSLTGELGRSAIELQPTISAESEARLVSLPCLANAMFSVDGD</sequence>
<evidence type="ECO:0000256" key="1">
    <source>
        <dbReference type="SAM" id="SignalP"/>
    </source>
</evidence>
<dbReference type="RefSeq" id="WP_134363943.1">
    <property type="nucleotide sequence ID" value="NZ_SOGJ01000023.1"/>
</dbReference>
<dbReference type="Proteomes" id="UP000298355">
    <property type="component" value="Unassembled WGS sequence"/>
</dbReference>
<protein>
    <submittedName>
        <fullName evidence="2">Uncharacterized protein</fullName>
    </submittedName>
</protein>
<comment type="caution">
    <text evidence="2">The sequence shown here is derived from an EMBL/GenBank/DDBJ whole genome shotgun (WGS) entry which is preliminary data.</text>
</comment>
<keyword evidence="3" id="KW-1185">Reference proteome</keyword>
<dbReference type="PROSITE" id="PS51257">
    <property type="entry name" value="PROKAR_LIPOPROTEIN"/>
    <property type="match status" value="1"/>
</dbReference>